<keyword evidence="7" id="KW-1185">Reference proteome</keyword>
<keyword evidence="3" id="KW-0547">Nucleotide-binding</keyword>
<dbReference type="InterPro" id="IPR003593">
    <property type="entry name" value="AAA+_ATPase"/>
</dbReference>
<reference evidence="6 7" key="1">
    <citation type="journal article" date="2018" name="ISME J.">
        <title>Endosymbiont genomes yield clues of tubeworm success.</title>
        <authorList>
            <person name="Li Y."/>
            <person name="Liles M.R."/>
            <person name="Halanych K.M."/>
        </authorList>
    </citation>
    <scope>NUCLEOTIDE SEQUENCE [LARGE SCALE GENOMIC DNA]</scope>
    <source>
        <strain evidence="6">A1462</strain>
    </source>
</reference>
<evidence type="ECO:0000256" key="3">
    <source>
        <dbReference type="ARBA" id="ARBA00022741"/>
    </source>
</evidence>
<comment type="caution">
    <text evidence="6">The sequence shown here is derived from an EMBL/GenBank/DDBJ whole genome shotgun (WGS) entry which is preliminary data.</text>
</comment>
<keyword evidence="4 6" id="KW-0067">ATP-binding</keyword>
<evidence type="ECO:0000256" key="1">
    <source>
        <dbReference type="ARBA" id="ARBA00005417"/>
    </source>
</evidence>
<dbReference type="EMBL" id="QFXE01000011">
    <property type="protein sequence ID" value="RDH85881.1"/>
    <property type="molecule type" value="Genomic_DNA"/>
</dbReference>
<dbReference type="InterPro" id="IPR050683">
    <property type="entry name" value="Bact_Polysacc_Export_ATP-bd"/>
</dbReference>
<dbReference type="Pfam" id="PF00005">
    <property type="entry name" value="ABC_tran"/>
    <property type="match status" value="1"/>
</dbReference>
<gene>
    <name evidence="6" type="ORF">DIZ78_09870</name>
</gene>
<dbReference type="InterPro" id="IPR015860">
    <property type="entry name" value="ABC_transpr_TagH-like"/>
</dbReference>
<feature type="domain" description="ABC transporter" evidence="5">
    <location>
        <begin position="2"/>
        <end position="220"/>
    </location>
</feature>
<name>A0A370DLU3_9GAMM</name>
<evidence type="ECO:0000259" key="5">
    <source>
        <dbReference type="PROSITE" id="PS50893"/>
    </source>
</evidence>
<protein>
    <submittedName>
        <fullName evidence="6">ABC transporter ATP-binding protein</fullName>
    </submittedName>
</protein>
<sequence>MIRLKNVTKYYPTQKGRKYVLRDVNIEFPPDCNIGILGRNGMGKSTLLRLLGGIDYPNHGRILSEGRISWPMGLQGGVQGSMSGRDNARFVCRIYGDSEHEVYRKIKFIHEFTELGEYFDMPVKTYSSGMRARLSFATSMAFDFDIYLMDEITAVGDQRFKEKSRAALQEKKDNAKIIKVSHNMKELIRDCDVGIYLENGQMHIYEDIKEAVVAYQKGQVA</sequence>
<keyword evidence="2" id="KW-0813">Transport</keyword>
<dbReference type="InterPro" id="IPR003439">
    <property type="entry name" value="ABC_transporter-like_ATP-bd"/>
</dbReference>
<dbReference type="GO" id="GO:0016020">
    <property type="term" value="C:membrane"/>
    <property type="evidence" value="ECO:0007669"/>
    <property type="project" value="InterPro"/>
</dbReference>
<evidence type="ECO:0000313" key="7">
    <source>
        <dbReference type="Proteomes" id="UP000254771"/>
    </source>
</evidence>
<accession>A0A370DLU3</accession>
<dbReference type="SUPFAM" id="SSF52540">
    <property type="entry name" value="P-loop containing nucleoside triphosphate hydrolases"/>
    <property type="match status" value="1"/>
</dbReference>
<proteinExistence type="inferred from homology"/>
<dbReference type="GO" id="GO:0016887">
    <property type="term" value="F:ATP hydrolysis activity"/>
    <property type="evidence" value="ECO:0007669"/>
    <property type="project" value="InterPro"/>
</dbReference>
<dbReference type="CDD" id="cd03220">
    <property type="entry name" value="ABC_KpsT_Wzt"/>
    <property type="match status" value="1"/>
</dbReference>
<evidence type="ECO:0000256" key="2">
    <source>
        <dbReference type="ARBA" id="ARBA00022448"/>
    </source>
</evidence>
<dbReference type="SMART" id="SM00382">
    <property type="entry name" value="AAA"/>
    <property type="match status" value="1"/>
</dbReference>
<dbReference type="PROSITE" id="PS50893">
    <property type="entry name" value="ABC_TRANSPORTER_2"/>
    <property type="match status" value="1"/>
</dbReference>
<dbReference type="AlphaFoldDB" id="A0A370DLU3"/>
<dbReference type="Proteomes" id="UP000254771">
    <property type="component" value="Unassembled WGS sequence"/>
</dbReference>
<evidence type="ECO:0000313" key="6">
    <source>
        <dbReference type="EMBL" id="RDH85881.1"/>
    </source>
</evidence>
<dbReference type="InterPro" id="IPR027417">
    <property type="entry name" value="P-loop_NTPase"/>
</dbReference>
<dbReference type="Gene3D" id="3.40.50.300">
    <property type="entry name" value="P-loop containing nucleotide triphosphate hydrolases"/>
    <property type="match status" value="1"/>
</dbReference>
<dbReference type="GO" id="GO:0140359">
    <property type="term" value="F:ABC-type transporter activity"/>
    <property type="evidence" value="ECO:0007669"/>
    <property type="project" value="InterPro"/>
</dbReference>
<dbReference type="PANTHER" id="PTHR46743">
    <property type="entry name" value="TEICHOIC ACIDS EXPORT ATP-BINDING PROTEIN TAGH"/>
    <property type="match status" value="1"/>
</dbReference>
<organism evidence="6 7">
    <name type="scientific">endosymbiont of Escarpia spicata</name>
    <dbReference type="NCBI Taxonomy" id="2200908"/>
    <lineage>
        <taxon>Bacteria</taxon>
        <taxon>Pseudomonadati</taxon>
        <taxon>Pseudomonadota</taxon>
        <taxon>Gammaproteobacteria</taxon>
        <taxon>sulfur-oxidizing symbionts</taxon>
    </lineage>
</organism>
<dbReference type="PROSITE" id="PS00211">
    <property type="entry name" value="ABC_TRANSPORTER_1"/>
    <property type="match status" value="1"/>
</dbReference>
<dbReference type="InterPro" id="IPR017871">
    <property type="entry name" value="ABC_transporter-like_CS"/>
</dbReference>
<evidence type="ECO:0000256" key="4">
    <source>
        <dbReference type="ARBA" id="ARBA00022840"/>
    </source>
</evidence>
<dbReference type="GO" id="GO:0005524">
    <property type="term" value="F:ATP binding"/>
    <property type="evidence" value="ECO:0007669"/>
    <property type="project" value="UniProtKB-KW"/>
</dbReference>
<comment type="similarity">
    <text evidence="1">Belongs to the ABC transporter superfamily.</text>
</comment>
<dbReference type="PANTHER" id="PTHR46743:SF2">
    <property type="entry name" value="TEICHOIC ACIDS EXPORT ATP-BINDING PROTEIN TAGH"/>
    <property type="match status" value="1"/>
</dbReference>